<dbReference type="RefSeq" id="WP_346247899.1">
    <property type="nucleotide sequence ID" value="NZ_JBDIZK010000010.1"/>
</dbReference>
<accession>A0ABV0BCA8</accession>
<evidence type="ECO:0000256" key="1">
    <source>
        <dbReference type="SAM" id="MobiDB-lite"/>
    </source>
</evidence>
<proteinExistence type="predicted"/>
<dbReference type="Proteomes" id="UP001427805">
    <property type="component" value="Unassembled WGS sequence"/>
</dbReference>
<sequence length="342" mass="36506">MAQVTIDAGDTRFHISLAPAMPVVELTAKGEDGRALPGASCTWTFVLDYPGFITVPQGFRRNGRAYRHPPIAAVTGNPVRVPFAIVTGGRLTATVTASVGGRPVTATREDILIGGTNPSGTDLATAVPDKLMRQMIQQESGGAQFNDGRAGLPAQAINPNWSQDNLRGVGLGQLTNPPPTADEVWNWRSNAASLQRRYRDKRRSGATLHTRITASARFQAEVAALAEWRRAEGLPPIRVSLPALTEQQQDLEGLRAYNGFGRTVAGEYLDHIHEYEPALTTLTSATRRDPAGRALTSPPVPAVDGNGAGSWTQISGAERNRRSGGQAPGDPDYVAHVLARPG</sequence>
<comment type="caution">
    <text evidence="2">The sequence shown here is derived from an EMBL/GenBank/DDBJ whole genome shotgun (WGS) entry which is preliminary data.</text>
</comment>
<feature type="region of interest" description="Disordered" evidence="1">
    <location>
        <begin position="283"/>
        <end position="342"/>
    </location>
</feature>
<evidence type="ECO:0000313" key="2">
    <source>
        <dbReference type="EMBL" id="MEN3748860.1"/>
    </source>
</evidence>
<dbReference type="EMBL" id="JBDIZK010000010">
    <property type="protein sequence ID" value="MEN3748860.1"/>
    <property type="molecule type" value="Genomic_DNA"/>
</dbReference>
<name>A0ABV0BCA8_9SPHN</name>
<protein>
    <submittedName>
        <fullName evidence="2">Uncharacterized protein</fullName>
    </submittedName>
</protein>
<evidence type="ECO:0000313" key="3">
    <source>
        <dbReference type="Proteomes" id="UP001427805"/>
    </source>
</evidence>
<reference evidence="2 3" key="1">
    <citation type="submission" date="2024-05" db="EMBL/GenBank/DDBJ databases">
        <title>Sphingomonas sp. HF-S3 16S ribosomal RNA gene Genome sequencing and assembly.</title>
        <authorList>
            <person name="Lee H."/>
        </authorList>
    </citation>
    <scope>NUCLEOTIDE SEQUENCE [LARGE SCALE GENOMIC DNA]</scope>
    <source>
        <strain evidence="2 3">HF-S3</strain>
    </source>
</reference>
<gene>
    <name evidence="2" type="ORF">TPR58_16920</name>
</gene>
<keyword evidence="3" id="KW-1185">Reference proteome</keyword>
<organism evidence="2 3">
    <name type="scientific">Sphingomonas rustica</name>
    <dbReference type="NCBI Taxonomy" id="3103142"/>
    <lineage>
        <taxon>Bacteria</taxon>
        <taxon>Pseudomonadati</taxon>
        <taxon>Pseudomonadota</taxon>
        <taxon>Alphaproteobacteria</taxon>
        <taxon>Sphingomonadales</taxon>
        <taxon>Sphingomonadaceae</taxon>
        <taxon>Sphingomonas</taxon>
    </lineage>
</organism>